<proteinExistence type="predicted"/>
<evidence type="ECO:0000313" key="2">
    <source>
        <dbReference type="Proteomes" id="UP000093080"/>
    </source>
</evidence>
<evidence type="ECO:0000313" key="1">
    <source>
        <dbReference type="EMBL" id="OCC14894.1"/>
    </source>
</evidence>
<dbReference type="RefSeq" id="WP_279614871.1">
    <property type="nucleotide sequence ID" value="NZ_MAGO01000008.1"/>
</dbReference>
<dbReference type="SUPFAM" id="SSF52467">
    <property type="entry name" value="DHS-like NAD/FAD-binding domain"/>
    <property type="match status" value="1"/>
</dbReference>
<dbReference type="Gene3D" id="3.40.50.10690">
    <property type="entry name" value="putative lor/sdh protein like domains"/>
    <property type="match status" value="1"/>
</dbReference>
<name>A0A1B9F4Z3_9BACT</name>
<accession>A0A1B9F4Z3</accession>
<dbReference type="AlphaFoldDB" id="A0A1B9F4Z3"/>
<protein>
    <submittedName>
        <fullName evidence="1">Uncharacterized protein</fullName>
    </submittedName>
</protein>
<sequence length="314" mass="34384">MIKPIDLSRLRTTSLYDRPSKVEIGDFSKPPKGGMSFKEFLETLPNMLASKDLREFSKAVAQARKERRHFILAMGAHVIKVGLNPIIISLMEKGIITAIAQNGACLVHDFELAAAGKTSEDVQASLGHGDFGNARETGEFLNECARFAHESGLGLGEAVGKALYQGDYPYKELSIAYNAYKFNIPLTVHVAMGTDIVHIHPSCDGAAIGAASHMDFRRFAALIAQLEGGVFANVGSAVLLPEVFLKALTLVRNLGHRVERIVTANFDFIRHYRPMTNVVHRPTLCGGRGFNFTGHHEIMIPLLAAMIMEELVTL</sequence>
<comment type="caution">
    <text evidence="1">The sequence shown here is derived from an EMBL/GenBank/DDBJ whole genome shotgun (WGS) entry which is preliminary data.</text>
</comment>
<keyword evidence="2" id="KW-1185">Reference proteome</keyword>
<dbReference type="Proteomes" id="UP000093080">
    <property type="component" value="Unassembled WGS sequence"/>
</dbReference>
<organism evidence="1 2">
    <name type="scientific">Dissulfuribacter thermophilus</name>
    <dbReference type="NCBI Taxonomy" id="1156395"/>
    <lineage>
        <taxon>Bacteria</taxon>
        <taxon>Pseudomonadati</taxon>
        <taxon>Thermodesulfobacteriota</taxon>
        <taxon>Dissulfuribacteria</taxon>
        <taxon>Dissulfuribacterales</taxon>
        <taxon>Dissulfuribacteraceae</taxon>
        <taxon>Dissulfuribacter</taxon>
    </lineage>
</organism>
<dbReference type="InterPro" id="IPR029035">
    <property type="entry name" value="DHS-like_NAD/FAD-binding_dom"/>
</dbReference>
<dbReference type="EMBL" id="MAGO01000008">
    <property type="protein sequence ID" value="OCC14894.1"/>
    <property type="molecule type" value="Genomic_DNA"/>
</dbReference>
<gene>
    <name evidence="1" type="ORF">DBT_1689</name>
</gene>
<reference evidence="1 2" key="1">
    <citation type="submission" date="2016-06" db="EMBL/GenBank/DDBJ databases">
        <title>Respiratory ammonification of nitrate coupled to the oxidation of elemental sulfur in deep-sea autotrophic thermophilic bacteria.</title>
        <authorList>
            <person name="Slobodkina G.B."/>
            <person name="Mardanov A.V."/>
            <person name="Ravin N.V."/>
            <person name="Frolova A.A."/>
            <person name="Viryasiv M.B."/>
            <person name="Chernyh N.A."/>
            <person name="Bonch-Osmolovskaya E.A."/>
            <person name="Slobodkin A.I."/>
        </authorList>
    </citation>
    <scope>NUCLEOTIDE SEQUENCE [LARGE SCALE GENOMIC DNA]</scope>
    <source>
        <strain evidence="1 2">S69</strain>
    </source>
</reference>
<dbReference type="PATRIC" id="fig|1156395.6.peg.1705"/>
<dbReference type="STRING" id="1156395.DBT_1689"/>